<keyword evidence="3" id="KW-1005">Bacterial flagellum biogenesis</keyword>
<dbReference type="InterPro" id="IPR036679">
    <property type="entry name" value="FlgN-like_sf"/>
</dbReference>
<proteinExistence type="inferred from homology"/>
<evidence type="ECO:0000256" key="2">
    <source>
        <dbReference type="ARBA" id="ARBA00007703"/>
    </source>
</evidence>
<comment type="similarity">
    <text evidence="2">Belongs to the FlgN family.</text>
</comment>
<dbReference type="Proteomes" id="UP001156706">
    <property type="component" value="Unassembled WGS sequence"/>
</dbReference>
<evidence type="ECO:0000256" key="3">
    <source>
        <dbReference type="ARBA" id="ARBA00022795"/>
    </source>
</evidence>
<comment type="function">
    <text evidence="1">Required for the efficient initiation of filament assembly.</text>
</comment>
<dbReference type="SUPFAM" id="SSF140566">
    <property type="entry name" value="FlgN-like"/>
    <property type="match status" value="1"/>
</dbReference>
<gene>
    <name evidence="4" type="ORF">GCM10007907_32840</name>
</gene>
<protein>
    <recommendedName>
        <fullName evidence="6">Flagellar protein FlgN</fullName>
    </recommendedName>
</protein>
<evidence type="ECO:0008006" key="6">
    <source>
        <dbReference type="Google" id="ProtNLM"/>
    </source>
</evidence>
<keyword evidence="5" id="KW-1185">Reference proteome</keyword>
<organism evidence="4 5">
    <name type="scientific">Chitinimonas prasina</name>
    <dbReference type="NCBI Taxonomy" id="1434937"/>
    <lineage>
        <taxon>Bacteria</taxon>
        <taxon>Pseudomonadati</taxon>
        <taxon>Pseudomonadota</taxon>
        <taxon>Betaproteobacteria</taxon>
        <taxon>Neisseriales</taxon>
        <taxon>Chitinibacteraceae</taxon>
        <taxon>Chitinimonas</taxon>
    </lineage>
</organism>
<evidence type="ECO:0000313" key="4">
    <source>
        <dbReference type="EMBL" id="GLR14494.1"/>
    </source>
</evidence>
<dbReference type="Gene3D" id="1.20.58.300">
    <property type="entry name" value="FlgN-like"/>
    <property type="match status" value="1"/>
</dbReference>
<evidence type="ECO:0000256" key="1">
    <source>
        <dbReference type="ARBA" id="ARBA00002397"/>
    </source>
</evidence>
<dbReference type="EMBL" id="BSOG01000004">
    <property type="protein sequence ID" value="GLR14494.1"/>
    <property type="molecule type" value="Genomic_DNA"/>
</dbReference>
<evidence type="ECO:0000313" key="5">
    <source>
        <dbReference type="Proteomes" id="UP001156706"/>
    </source>
</evidence>
<dbReference type="InterPro" id="IPR007809">
    <property type="entry name" value="FlgN-like"/>
</dbReference>
<reference evidence="5" key="1">
    <citation type="journal article" date="2019" name="Int. J. Syst. Evol. Microbiol.">
        <title>The Global Catalogue of Microorganisms (GCM) 10K type strain sequencing project: providing services to taxonomists for standard genome sequencing and annotation.</title>
        <authorList>
            <consortium name="The Broad Institute Genomics Platform"/>
            <consortium name="The Broad Institute Genome Sequencing Center for Infectious Disease"/>
            <person name="Wu L."/>
            <person name="Ma J."/>
        </authorList>
    </citation>
    <scope>NUCLEOTIDE SEQUENCE [LARGE SCALE GENOMIC DNA]</scope>
    <source>
        <strain evidence="5">NBRC 110044</strain>
    </source>
</reference>
<dbReference type="Pfam" id="PF05130">
    <property type="entry name" value="FlgN"/>
    <property type="match status" value="1"/>
</dbReference>
<dbReference type="RefSeq" id="WP_284197563.1">
    <property type="nucleotide sequence ID" value="NZ_BSOG01000004.1"/>
</dbReference>
<sequence>MSTSPLLSAMQAELSELQQFVALLEREQHALIHNTLADLEDIAKQKAGHAQALEGQAKERKRLFQVNGVELSPDPPHPLVRAAYLPAEHLPHLAECWLQLIQAARHASALNQTNGKLIDTRQQQNQQLMALLQSSQDSTLSYDAYGQPRLSRPGGSLGKA</sequence>
<name>A0ABQ5YKL0_9NEIS</name>
<comment type="caution">
    <text evidence="4">The sequence shown here is derived from an EMBL/GenBank/DDBJ whole genome shotgun (WGS) entry which is preliminary data.</text>
</comment>
<accession>A0ABQ5YKL0</accession>